<dbReference type="InterPro" id="IPR017141">
    <property type="entry name" value="Pept_M20_carboxypep"/>
</dbReference>
<feature type="binding site" evidence="7">
    <location>
        <position position="213"/>
    </location>
    <ligand>
        <name>Zn(2+)</name>
        <dbReference type="ChEBI" id="CHEBI:29105"/>
        <label>1</label>
    </ligand>
</feature>
<dbReference type="Proteomes" id="UP000256964">
    <property type="component" value="Unassembled WGS sequence"/>
</dbReference>
<evidence type="ECO:0000256" key="4">
    <source>
        <dbReference type="ARBA" id="ARBA00022801"/>
    </source>
</evidence>
<feature type="binding site" evidence="7">
    <location>
        <position position="248"/>
    </location>
    <ligand>
        <name>Zn(2+)</name>
        <dbReference type="ChEBI" id="CHEBI:29105"/>
        <label>1</label>
    </ligand>
</feature>
<name>A0A371DNY5_9APHY</name>
<keyword evidence="2" id="KW-0645">Protease</keyword>
<keyword evidence="3 7" id="KW-0479">Metal-binding</keyword>
<feature type="binding site" evidence="7">
    <location>
        <position position="213"/>
    </location>
    <ligand>
        <name>Zn(2+)</name>
        <dbReference type="ChEBI" id="CHEBI:29105"/>
        <label>2</label>
    </ligand>
</feature>
<protein>
    <submittedName>
        <fullName evidence="10">Carboxypeptidase S</fullName>
    </submittedName>
</protein>
<keyword evidence="4" id="KW-0378">Hydrolase</keyword>
<dbReference type="FunFam" id="3.40.630.10:FF:000027">
    <property type="entry name" value="N-fatty-acyl-amino acid synthase/hydrolase PM20D1"/>
    <property type="match status" value="1"/>
</dbReference>
<evidence type="ECO:0000256" key="6">
    <source>
        <dbReference type="PIRSR" id="PIRSR037217-1"/>
    </source>
</evidence>
<dbReference type="GO" id="GO:0046872">
    <property type="term" value="F:metal ion binding"/>
    <property type="evidence" value="ECO:0007669"/>
    <property type="project" value="UniProtKB-KW"/>
</dbReference>
<dbReference type="Gene3D" id="3.40.630.10">
    <property type="entry name" value="Zn peptidases"/>
    <property type="match status" value="1"/>
</dbReference>
<reference evidence="10 11" key="1">
    <citation type="journal article" date="2018" name="Biotechnol. Biofuels">
        <title>Integrative visual omics of the white-rot fungus Polyporus brumalis exposes the biotechnological potential of its oxidative enzymes for delignifying raw plant biomass.</title>
        <authorList>
            <person name="Miyauchi S."/>
            <person name="Rancon A."/>
            <person name="Drula E."/>
            <person name="Hage H."/>
            <person name="Chaduli D."/>
            <person name="Favel A."/>
            <person name="Grisel S."/>
            <person name="Henrissat B."/>
            <person name="Herpoel-Gimbert I."/>
            <person name="Ruiz-Duenas F.J."/>
            <person name="Chevret D."/>
            <person name="Hainaut M."/>
            <person name="Lin J."/>
            <person name="Wang M."/>
            <person name="Pangilinan J."/>
            <person name="Lipzen A."/>
            <person name="Lesage-Meessen L."/>
            <person name="Navarro D."/>
            <person name="Riley R."/>
            <person name="Grigoriev I.V."/>
            <person name="Zhou S."/>
            <person name="Raouche S."/>
            <person name="Rosso M.N."/>
        </authorList>
    </citation>
    <scope>NUCLEOTIDE SEQUENCE [LARGE SCALE GENOMIC DNA]</scope>
    <source>
        <strain evidence="10 11">BRFM 1820</strain>
    </source>
</reference>
<dbReference type="GO" id="GO:0000328">
    <property type="term" value="C:fungal-type vacuole lumen"/>
    <property type="evidence" value="ECO:0007669"/>
    <property type="project" value="TreeGrafter"/>
</dbReference>
<evidence type="ECO:0000256" key="8">
    <source>
        <dbReference type="SAM" id="MobiDB-lite"/>
    </source>
</evidence>
<evidence type="ECO:0000256" key="3">
    <source>
        <dbReference type="ARBA" id="ARBA00022723"/>
    </source>
</evidence>
<dbReference type="GO" id="GO:0051603">
    <property type="term" value="P:proteolysis involved in protein catabolic process"/>
    <property type="evidence" value="ECO:0007669"/>
    <property type="project" value="TreeGrafter"/>
</dbReference>
<dbReference type="Gene3D" id="3.30.70.360">
    <property type="match status" value="1"/>
</dbReference>
<dbReference type="Gene3D" id="1.10.150.900">
    <property type="match status" value="1"/>
</dbReference>
<dbReference type="PANTHER" id="PTHR45962:SF1">
    <property type="entry name" value="N-FATTY-ACYL-AMINO ACID SYNTHASE_HYDROLASE PM20D1"/>
    <property type="match status" value="1"/>
</dbReference>
<evidence type="ECO:0000313" key="10">
    <source>
        <dbReference type="EMBL" id="RDX54257.1"/>
    </source>
</evidence>
<dbReference type="GO" id="GO:0004181">
    <property type="term" value="F:metallocarboxypeptidase activity"/>
    <property type="evidence" value="ECO:0007669"/>
    <property type="project" value="InterPro"/>
</dbReference>
<keyword evidence="10" id="KW-0121">Carboxypeptidase</keyword>
<feature type="binding site" evidence="7">
    <location>
        <position position="276"/>
    </location>
    <ligand>
        <name>Zn(2+)</name>
        <dbReference type="ChEBI" id="CHEBI:29105"/>
        <label>2</label>
    </ligand>
</feature>
<feature type="domain" description="Peptidase M20 dimerisation" evidence="9">
    <location>
        <begin position="294"/>
        <end position="448"/>
    </location>
</feature>
<dbReference type="InterPro" id="IPR036264">
    <property type="entry name" value="Bact_exopeptidase_dim_dom"/>
</dbReference>
<gene>
    <name evidence="10" type="ORF">OH76DRAFT_1398577</name>
</gene>
<dbReference type="Pfam" id="PF07687">
    <property type="entry name" value="M20_dimer"/>
    <property type="match status" value="1"/>
</dbReference>
<dbReference type="PROSITE" id="PS00758">
    <property type="entry name" value="ARGE_DAPE_CPG2_1"/>
    <property type="match status" value="1"/>
</dbReference>
<dbReference type="Pfam" id="PF01546">
    <property type="entry name" value="Peptidase_M20"/>
    <property type="match status" value="1"/>
</dbReference>
<feature type="binding site" evidence="7">
    <location>
        <position position="178"/>
    </location>
    <ligand>
        <name>Zn(2+)</name>
        <dbReference type="ChEBI" id="CHEBI:29105"/>
        <label>2</label>
    </ligand>
</feature>
<dbReference type="SUPFAM" id="SSF53187">
    <property type="entry name" value="Zn-dependent exopeptidases"/>
    <property type="match status" value="1"/>
</dbReference>
<dbReference type="InterPro" id="IPR002933">
    <property type="entry name" value="Peptidase_M20"/>
</dbReference>
<feature type="region of interest" description="Disordered" evidence="8">
    <location>
        <begin position="1"/>
        <end position="23"/>
    </location>
</feature>
<dbReference type="PROSITE" id="PS00759">
    <property type="entry name" value="ARGE_DAPE_CPG2_2"/>
    <property type="match status" value="1"/>
</dbReference>
<comment type="similarity">
    <text evidence="1">Belongs to the peptidase M20A family.</text>
</comment>
<keyword evidence="11" id="KW-1185">Reference proteome</keyword>
<evidence type="ECO:0000313" key="11">
    <source>
        <dbReference type="Proteomes" id="UP000256964"/>
    </source>
</evidence>
<dbReference type="InterPro" id="IPR001261">
    <property type="entry name" value="ArgE/DapE_CS"/>
</dbReference>
<dbReference type="EMBL" id="KZ857385">
    <property type="protein sequence ID" value="RDX54257.1"/>
    <property type="molecule type" value="Genomic_DNA"/>
</dbReference>
<evidence type="ECO:0000256" key="1">
    <source>
        <dbReference type="ARBA" id="ARBA00006247"/>
    </source>
</evidence>
<dbReference type="SUPFAM" id="SSF55031">
    <property type="entry name" value="Bacterial exopeptidase dimerisation domain"/>
    <property type="match status" value="1"/>
</dbReference>
<feature type="active site" description="Proton acceptor" evidence="6">
    <location>
        <position position="247"/>
    </location>
</feature>
<dbReference type="CDD" id="cd05674">
    <property type="entry name" value="M20_yscS"/>
    <property type="match status" value="1"/>
</dbReference>
<keyword evidence="5 7" id="KW-0862">Zinc</keyword>
<organism evidence="10 11">
    <name type="scientific">Lentinus brumalis</name>
    <dbReference type="NCBI Taxonomy" id="2498619"/>
    <lineage>
        <taxon>Eukaryota</taxon>
        <taxon>Fungi</taxon>
        <taxon>Dikarya</taxon>
        <taxon>Basidiomycota</taxon>
        <taxon>Agaricomycotina</taxon>
        <taxon>Agaricomycetes</taxon>
        <taxon>Polyporales</taxon>
        <taxon>Polyporaceae</taxon>
        <taxon>Lentinus</taxon>
    </lineage>
</organism>
<dbReference type="InterPro" id="IPR011650">
    <property type="entry name" value="Peptidase_M20_dimer"/>
</dbReference>
<evidence type="ECO:0000256" key="7">
    <source>
        <dbReference type="PIRSR" id="PIRSR037217-2"/>
    </source>
</evidence>
<dbReference type="AlphaFoldDB" id="A0A371DNY5"/>
<dbReference type="OrthoDB" id="3064516at2759"/>
<sequence length="590" mass="63562">MSPPKGDALLPSTTTEAAPTKKSPSAGLRLVKGLLVGIALWTCLNAAGLAPVPGCVSDGLLRGYKAEEQCPQVSAVTPDKNNALWTALGETFSTDAFKTRAVEWLGGAVRVPTPSFDKMGPVGEDPRWEVFGPFHDYLLKAFPLVHSTLEVTKVNTWGLVYAWKGSDADLKPLLLAAHQDVVPVNPDTVDKWTHPPFSGHFDGERIWGRGSSDDKSGLIAILSTIESLLESNFQPARGVVLTFGFDEETSGLHGAASLSKHLLETYGENAFLLLVDEGGGFAQEYDGVVATPAVAEKGYIDVRVDVTSPGGHSSVPPSHTTIGILSQLLVHYEANPYEPRLSRGTPMYWKSQCLAAHVPGVPHKLRKALKKAVKSDHALREAQKELFKEKSFRALVGTTQAIDLISGGVKTNALPEEAWAVVNHRIATDSSVDAVKEQDTALLKTLAQEFNLSYTAFGSQITGKDGTAYGTLTLTDAWGTALEPAPISPIDAPEYALLSGTIKATYNAHRSLKGDKSIVIAPGIMSGNTDTRYYWALTEHIYRYNHHNSGNGTALSNGVHTINESIDADAFLEMIRFFSTLILNADEYTA</sequence>
<evidence type="ECO:0000256" key="5">
    <source>
        <dbReference type="ARBA" id="ARBA00022833"/>
    </source>
</evidence>
<accession>A0A371DNY5</accession>
<dbReference type="PANTHER" id="PTHR45962">
    <property type="entry name" value="N-FATTY-ACYL-AMINO ACID SYNTHASE/HYDROLASE PM20D1"/>
    <property type="match status" value="1"/>
</dbReference>
<proteinExistence type="inferred from homology"/>
<feature type="binding site" evidence="7">
    <location>
        <position position="560"/>
    </location>
    <ligand>
        <name>Zn(2+)</name>
        <dbReference type="ChEBI" id="CHEBI:29105"/>
        <label>1</label>
    </ligand>
</feature>
<evidence type="ECO:0000256" key="2">
    <source>
        <dbReference type="ARBA" id="ARBA00022670"/>
    </source>
</evidence>
<evidence type="ECO:0000259" key="9">
    <source>
        <dbReference type="Pfam" id="PF07687"/>
    </source>
</evidence>
<dbReference type="PIRSF" id="PIRSF037217">
    <property type="entry name" value="Carboxypeptidase_S"/>
    <property type="match status" value="1"/>
</dbReference>
<dbReference type="STRING" id="139420.A0A371DNY5"/>
<feature type="active site" evidence="6">
    <location>
        <position position="180"/>
    </location>
</feature>
<dbReference type="InterPro" id="IPR047177">
    <property type="entry name" value="Pept_M20A"/>
</dbReference>